<evidence type="ECO:0000256" key="1">
    <source>
        <dbReference type="ARBA" id="ARBA00022527"/>
    </source>
</evidence>
<dbReference type="STRING" id="286115.A0A507D013"/>
<dbReference type="InterPro" id="IPR000719">
    <property type="entry name" value="Prot_kinase_dom"/>
</dbReference>
<sequence>MAPYKLEQLLAKYELGETLGTGAFSEVKTAIERSTKNKFAIKIIDKAKCKGKESMIETEVDILKRVKHDNIIQLYEMYEIDSKIYLVMELVTGGELFDHIVSRGKYTEGDAAKIVFKILLAIEYLHSLGIAHRDLKPENLLLSDKSKQAKIMISDFGLSKVFDDDEVMRTACGTPGYVAPEVLRRQGYSKEIDLWSLGVITYILLSGYPPFYDQNNVELFKQIMTGKYEFDRPWWDNVSESAKDFIRHLLVLEPRQRYTAQDALAHPFIVNNCGTADEYEAARSHTSLHQVKAHCIPPKHGSHSAWQAEDIEINEDVATHQGQQPQPQQQQQQQVNLAPTVQANLNRVYSKTGSMKSDIGAEDDSGYVNTASHQQFQQQQQQAQYHHQQQQQQYYQQPQIMTSQSHASYHQQGSAASPNFPGGKTGMWTRLFTRK</sequence>
<protein>
    <recommendedName>
        <fullName evidence="9">Protein kinase domain-containing protein</fullName>
    </recommendedName>
</protein>
<evidence type="ECO:0000256" key="6">
    <source>
        <dbReference type="PROSITE-ProRule" id="PRU10141"/>
    </source>
</evidence>
<dbReference type="PROSITE" id="PS00107">
    <property type="entry name" value="PROTEIN_KINASE_ATP"/>
    <property type="match status" value="1"/>
</dbReference>
<feature type="region of interest" description="Disordered" evidence="8">
    <location>
        <begin position="372"/>
        <end position="435"/>
    </location>
</feature>
<evidence type="ECO:0000256" key="3">
    <source>
        <dbReference type="ARBA" id="ARBA00022741"/>
    </source>
</evidence>
<dbReference type="PROSITE" id="PS00108">
    <property type="entry name" value="PROTEIN_KINASE_ST"/>
    <property type="match status" value="1"/>
</dbReference>
<evidence type="ECO:0000256" key="5">
    <source>
        <dbReference type="ARBA" id="ARBA00022840"/>
    </source>
</evidence>
<dbReference type="EMBL" id="QEAN01000057">
    <property type="protein sequence ID" value="TPX51231.1"/>
    <property type="molecule type" value="Genomic_DNA"/>
</dbReference>
<dbReference type="CDD" id="cd05117">
    <property type="entry name" value="STKc_CAMK"/>
    <property type="match status" value="1"/>
</dbReference>
<dbReference type="Proteomes" id="UP000320475">
    <property type="component" value="Unassembled WGS sequence"/>
</dbReference>
<dbReference type="InterPro" id="IPR017441">
    <property type="entry name" value="Protein_kinase_ATP_BS"/>
</dbReference>
<organism evidence="10 13">
    <name type="scientific">Synchytrium endobioticum</name>
    <dbReference type="NCBI Taxonomy" id="286115"/>
    <lineage>
        <taxon>Eukaryota</taxon>
        <taxon>Fungi</taxon>
        <taxon>Fungi incertae sedis</taxon>
        <taxon>Chytridiomycota</taxon>
        <taxon>Chytridiomycota incertae sedis</taxon>
        <taxon>Chytridiomycetes</taxon>
        <taxon>Synchytriales</taxon>
        <taxon>Synchytriaceae</taxon>
        <taxon>Synchytrium</taxon>
    </lineage>
</organism>
<dbReference type="Proteomes" id="UP000317494">
    <property type="component" value="Unassembled WGS sequence"/>
</dbReference>
<evidence type="ECO:0000313" key="12">
    <source>
        <dbReference type="Proteomes" id="UP000317494"/>
    </source>
</evidence>
<evidence type="ECO:0000259" key="9">
    <source>
        <dbReference type="PROSITE" id="PS50011"/>
    </source>
</evidence>
<dbReference type="SUPFAM" id="SSF56112">
    <property type="entry name" value="Protein kinase-like (PK-like)"/>
    <property type="match status" value="1"/>
</dbReference>
<dbReference type="OrthoDB" id="40902at2759"/>
<dbReference type="GO" id="GO:0004674">
    <property type="term" value="F:protein serine/threonine kinase activity"/>
    <property type="evidence" value="ECO:0007669"/>
    <property type="project" value="UniProtKB-KW"/>
</dbReference>
<comment type="similarity">
    <text evidence="7">Belongs to the protein kinase superfamily.</text>
</comment>
<name>A0A507D013_9FUNG</name>
<evidence type="ECO:0000313" key="10">
    <source>
        <dbReference type="EMBL" id="TPX44773.1"/>
    </source>
</evidence>
<keyword evidence="3 6" id="KW-0547">Nucleotide-binding</keyword>
<gene>
    <name evidence="10" type="ORF">SeLEV6574_g04290</name>
    <name evidence="11" type="ORF">SeMB42_g01997</name>
</gene>
<dbReference type="Gene3D" id="1.10.510.10">
    <property type="entry name" value="Transferase(Phosphotransferase) domain 1"/>
    <property type="match status" value="1"/>
</dbReference>
<keyword evidence="12" id="KW-1185">Reference proteome</keyword>
<dbReference type="PROSITE" id="PS50011">
    <property type="entry name" value="PROTEIN_KINASE_DOM"/>
    <property type="match status" value="1"/>
</dbReference>
<reference evidence="12 13" key="1">
    <citation type="journal article" date="2019" name="Sci. Rep.">
        <title>Comparative genomics of chytrid fungi reveal insights into the obligate biotrophic and pathogenic lifestyle of Synchytrium endobioticum.</title>
        <authorList>
            <person name="van de Vossenberg B.T.L.H."/>
            <person name="Warris S."/>
            <person name="Nguyen H.D.T."/>
            <person name="van Gent-Pelzer M.P.E."/>
            <person name="Joly D.L."/>
            <person name="van de Geest H.C."/>
            <person name="Bonants P.J.M."/>
            <person name="Smith D.S."/>
            <person name="Levesque C.A."/>
            <person name="van der Lee T.A.J."/>
        </authorList>
    </citation>
    <scope>NUCLEOTIDE SEQUENCE [LARGE SCALE GENOMIC DNA]</scope>
    <source>
        <strain evidence="10 13">LEV6574</strain>
        <strain evidence="11 12">MB42</strain>
    </source>
</reference>
<dbReference type="GO" id="GO:0005524">
    <property type="term" value="F:ATP binding"/>
    <property type="evidence" value="ECO:0007669"/>
    <property type="project" value="UniProtKB-UniRule"/>
</dbReference>
<dbReference type="PANTHER" id="PTHR24347">
    <property type="entry name" value="SERINE/THREONINE-PROTEIN KINASE"/>
    <property type="match status" value="1"/>
</dbReference>
<dbReference type="FunFam" id="3.30.200.20:FF:000315">
    <property type="entry name" value="Calcium-dependent protein kinase 3"/>
    <property type="match status" value="1"/>
</dbReference>
<dbReference type="InterPro" id="IPR011009">
    <property type="entry name" value="Kinase-like_dom_sf"/>
</dbReference>
<feature type="compositionally biased region" description="Polar residues" evidence="8">
    <location>
        <begin position="400"/>
        <end position="417"/>
    </location>
</feature>
<dbReference type="SMART" id="SM00220">
    <property type="entry name" value="S_TKc"/>
    <property type="match status" value="1"/>
</dbReference>
<dbReference type="AlphaFoldDB" id="A0A507D013"/>
<dbReference type="Pfam" id="PF00069">
    <property type="entry name" value="Pkinase"/>
    <property type="match status" value="1"/>
</dbReference>
<dbReference type="FunFam" id="1.10.510.10:FF:000026">
    <property type="entry name" value="Calcium/calmodulin-dependent protein kinase type 1"/>
    <property type="match status" value="1"/>
</dbReference>
<keyword evidence="4" id="KW-0418">Kinase</keyword>
<evidence type="ECO:0000256" key="4">
    <source>
        <dbReference type="ARBA" id="ARBA00022777"/>
    </source>
</evidence>
<feature type="binding site" evidence="6">
    <location>
        <position position="42"/>
    </location>
    <ligand>
        <name>ATP</name>
        <dbReference type="ChEBI" id="CHEBI:30616"/>
    </ligand>
</feature>
<evidence type="ECO:0000256" key="2">
    <source>
        <dbReference type="ARBA" id="ARBA00022679"/>
    </source>
</evidence>
<evidence type="ECO:0000313" key="11">
    <source>
        <dbReference type="EMBL" id="TPX51231.1"/>
    </source>
</evidence>
<proteinExistence type="inferred from homology"/>
<keyword evidence="5 6" id="KW-0067">ATP-binding</keyword>
<accession>A0A507D013</accession>
<evidence type="ECO:0000313" key="13">
    <source>
        <dbReference type="Proteomes" id="UP000320475"/>
    </source>
</evidence>
<evidence type="ECO:0000256" key="7">
    <source>
        <dbReference type="RuleBase" id="RU000304"/>
    </source>
</evidence>
<comment type="caution">
    <text evidence="10">The sequence shown here is derived from an EMBL/GenBank/DDBJ whole genome shotgun (WGS) entry which is preliminary data.</text>
</comment>
<keyword evidence="1 7" id="KW-0723">Serine/threonine-protein kinase</keyword>
<feature type="domain" description="Protein kinase" evidence="9">
    <location>
        <begin position="13"/>
        <end position="269"/>
    </location>
</feature>
<dbReference type="Gene3D" id="3.30.200.20">
    <property type="entry name" value="Phosphorylase Kinase, domain 1"/>
    <property type="match status" value="1"/>
</dbReference>
<dbReference type="VEuPathDB" id="FungiDB:SeMB42_g01997"/>
<dbReference type="EMBL" id="QEAM01000168">
    <property type="protein sequence ID" value="TPX44773.1"/>
    <property type="molecule type" value="Genomic_DNA"/>
</dbReference>
<evidence type="ECO:0000256" key="8">
    <source>
        <dbReference type="SAM" id="MobiDB-lite"/>
    </source>
</evidence>
<keyword evidence="2" id="KW-0808">Transferase</keyword>
<dbReference type="InterPro" id="IPR008271">
    <property type="entry name" value="Ser/Thr_kinase_AS"/>
</dbReference>
<feature type="compositionally biased region" description="Low complexity" evidence="8">
    <location>
        <begin position="373"/>
        <end position="399"/>
    </location>
</feature>